<organism evidence="2 3">
    <name type="scientific">Arcanobacterium hippocoleae</name>
    <dbReference type="NCBI Taxonomy" id="149017"/>
    <lineage>
        <taxon>Bacteria</taxon>
        <taxon>Bacillati</taxon>
        <taxon>Actinomycetota</taxon>
        <taxon>Actinomycetes</taxon>
        <taxon>Actinomycetales</taxon>
        <taxon>Actinomycetaceae</taxon>
        <taxon>Arcanobacterium</taxon>
    </lineage>
</organism>
<keyword evidence="1" id="KW-0812">Transmembrane</keyword>
<accession>A0ABU1T3W8</accession>
<evidence type="ECO:0000313" key="3">
    <source>
        <dbReference type="Proteomes" id="UP001266099"/>
    </source>
</evidence>
<sequence length="78" mass="8785">MIPVVGDKFIDVLERDAKGFLIARDSIGKNIFWQVCVLFSFYFQSIPYFVVALLIVVCFYFLAVAFHQRGGGSIFAAV</sequence>
<keyword evidence="1" id="KW-0472">Membrane</keyword>
<feature type="transmembrane region" description="Helical" evidence="1">
    <location>
        <begin position="46"/>
        <end position="66"/>
    </location>
</feature>
<evidence type="ECO:0000313" key="2">
    <source>
        <dbReference type="EMBL" id="MDR6939920.1"/>
    </source>
</evidence>
<protein>
    <submittedName>
        <fullName evidence="2">Uncharacterized protein</fullName>
    </submittedName>
</protein>
<evidence type="ECO:0000256" key="1">
    <source>
        <dbReference type="SAM" id="Phobius"/>
    </source>
</evidence>
<keyword evidence="3" id="KW-1185">Reference proteome</keyword>
<gene>
    <name evidence="2" type="ORF">J2S36_001463</name>
</gene>
<name>A0ABU1T3W8_9ACTO</name>
<comment type="caution">
    <text evidence="2">The sequence shown here is derived from an EMBL/GenBank/DDBJ whole genome shotgun (WGS) entry which is preliminary data.</text>
</comment>
<proteinExistence type="predicted"/>
<dbReference type="EMBL" id="JAVDUJ010000001">
    <property type="protein sequence ID" value="MDR6939920.1"/>
    <property type="molecule type" value="Genomic_DNA"/>
</dbReference>
<dbReference type="Proteomes" id="UP001266099">
    <property type="component" value="Unassembled WGS sequence"/>
</dbReference>
<keyword evidence="1" id="KW-1133">Transmembrane helix</keyword>
<reference evidence="2 3" key="1">
    <citation type="submission" date="2023-07" db="EMBL/GenBank/DDBJ databases">
        <title>Sequencing the genomes of 1000 actinobacteria strains.</title>
        <authorList>
            <person name="Klenk H.-P."/>
        </authorList>
    </citation>
    <scope>NUCLEOTIDE SEQUENCE [LARGE SCALE GENOMIC DNA]</scope>
    <source>
        <strain evidence="2 3">DSM 15539</strain>
    </source>
</reference>